<keyword evidence="4" id="KW-1185">Reference proteome</keyword>
<proteinExistence type="predicted"/>
<dbReference type="InterPro" id="IPR050709">
    <property type="entry name" value="Biotin_Carboxyl_Carrier/Decarb"/>
</dbReference>
<dbReference type="InterPro" id="IPR011053">
    <property type="entry name" value="Single_hybrid_motif"/>
</dbReference>
<dbReference type="RefSeq" id="WP_237379585.1">
    <property type="nucleotide sequence ID" value="NZ_CP071793.1"/>
</dbReference>
<dbReference type="PROSITE" id="PS50968">
    <property type="entry name" value="BIOTINYL_LIPOYL"/>
    <property type="match status" value="1"/>
</dbReference>
<dbReference type="InterPro" id="IPR001882">
    <property type="entry name" value="Biotin_BS"/>
</dbReference>
<dbReference type="AlphaFoldDB" id="A0A8A4TL78"/>
<dbReference type="SUPFAM" id="SSF51230">
    <property type="entry name" value="Single hybrid motif"/>
    <property type="match status" value="1"/>
</dbReference>
<dbReference type="Proteomes" id="UP000663929">
    <property type="component" value="Chromosome"/>
</dbReference>
<dbReference type="CDD" id="cd06850">
    <property type="entry name" value="biotinyl_domain"/>
    <property type="match status" value="1"/>
</dbReference>
<dbReference type="InterPro" id="IPR000089">
    <property type="entry name" value="Biotin_lipoyl"/>
</dbReference>
<evidence type="ECO:0000313" key="4">
    <source>
        <dbReference type="Proteomes" id="UP000663929"/>
    </source>
</evidence>
<dbReference type="Gene3D" id="2.40.50.100">
    <property type="match status" value="1"/>
</dbReference>
<evidence type="ECO:0000256" key="1">
    <source>
        <dbReference type="ARBA" id="ARBA00023267"/>
    </source>
</evidence>
<dbReference type="PANTHER" id="PTHR45266:SF3">
    <property type="entry name" value="OXALOACETATE DECARBOXYLASE ALPHA CHAIN"/>
    <property type="match status" value="1"/>
</dbReference>
<accession>A0A8A4TL78</accession>
<sequence>MRKQFKLGDRHFKIDWTGIHPLHGTIHEGEEVREFKLAAPASGSGRLHLGDRTVPYFVTGVAGGVWVTLAGETFFFENSKGKGGADDSHDGFAAPMPGKVIKVLVNQGDVVEKGQVLMVMEAMKMEHRIEAPGPGTVTAIHFQADDLVDQGVHLLDFQPEAS</sequence>
<name>A0A8A4TL78_SULCO</name>
<organism evidence="3 4">
    <name type="scientific">Sulfidibacter corallicola</name>
    <dbReference type="NCBI Taxonomy" id="2818388"/>
    <lineage>
        <taxon>Bacteria</taxon>
        <taxon>Pseudomonadati</taxon>
        <taxon>Acidobacteriota</taxon>
        <taxon>Holophagae</taxon>
        <taxon>Acanthopleuribacterales</taxon>
        <taxon>Acanthopleuribacteraceae</taxon>
        <taxon>Sulfidibacter</taxon>
    </lineage>
</organism>
<keyword evidence="1" id="KW-0092">Biotin</keyword>
<dbReference type="EMBL" id="CP071793">
    <property type="protein sequence ID" value="QTD49954.1"/>
    <property type="molecule type" value="Genomic_DNA"/>
</dbReference>
<dbReference type="Pfam" id="PF00364">
    <property type="entry name" value="Biotin_lipoyl"/>
    <property type="match status" value="1"/>
</dbReference>
<dbReference type="FunFam" id="2.40.50.100:FF:000003">
    <property type="entry name" value="Acetyl-CoA carboxylase biotin carboxyl carrier protein"/>
    <property type="match status" value="1"/>
</dbReference>
<gene>
    <name evidence="3" type="ORF">J3U87_30600</name>
</gene>
<dbReference type="PANTHER" id="PTHR45266">
    <property type="entry name" value="OXALOACETATE DECARBOXYLASE ALPHA CHAIN"/>
    <property type="match status" value="1"/>
</dbReference>
<protein>
    <submittedName>
        <fullName evidence="3">Biotin/lipoyl-binding protein</fullName>
    </submittedName>
</protein>
<evidence type="ECO:0000259" key="2">
    <source>
        <dbReference type="PROSITE" id="PS50968"/>
    </source>
</evidence>
<feature type="domain" description="Lipoyl-binding" evidence="2">
    <location>
        <begin position="82"/>
        <end position="158"/>
    </location>
</feature>
<dbReference type="KEGG" id="scor:J3U87_30600"/>
<evidence type="ECO:0000313" key="3">
    <source>
        <dbReference type="EMBL" id="QTD49954.1"/>
    </source>
</evidence>
<dbReference type="PROSITE" id="PS00188">
    <property type="entry name" value="BIOTIN"/>
    <property type="match status" value="1"/>
</dbReference>
<reference evidence="3" key="1">
    <citation type="submission" date="2021-03" db="EMBL/GenBank/DDBJ databases">
        <title>Acanthopleuribacteraceae sp. M133.</title>
        <authorList>
            <person name="Wang G."/>
        </authorList>
    </citation>
    <scope>NUCLEOTIDE SEQUENCE</scope>
    <source>
        <strain evidence="3">M133</strain>
    </source>
</reference>